<dbReference type="InterPro" id="IPR052715">
    <property type="entry name" value="RAYT_transposase"/>
</dbReference>
<dbReference type="EMBL" id="LFYT02000016">
    <property type="protein sequence ID" value="PVE42297.1"/>
    <property type="molecule type" value="Genomic_DNA"/>
</dbReference>
<dbReference type="SUPFAM" id="SSF143422">
    <property type="entry name" value="Transposase IS200-like"/>
    <property type="match status" value="1"/>
</dbReference>
<dbReference type="GO" id="GO:0006313">
    <property type="term" value="P:DNA transposition"/>
    <property type="evidence" value="ECO:0007669"/>
    <property type="project" value="InterPro"/>
</dbReference>
<dbReference type="Pfam" id="PF01797">
    <property type="entry name" value="Y1_Tnp"/>
    <property type="match status" value="1"/>
</dbReference>
<comment type="caution">
    <text evidence="2">The sequence shown here is derived from an EMBL/GenBank/DDBJ whole genome shotgun (WGS) entry which is preliminary data.</text>
</comment>
<sequence>MRYRRSFVEGGTFFFTLVTHGRAPWFAHTPWVQALGETMRQVRHKHPFETLAIAVMPDHLHCIWRLPEGDTDYGTRWMLIKQGVTRCIRVQHPRAKVWQDRFWEHTIRNDRDYAAHCNYIHYNPVKHGLVALAGDWPHSSFERFVAEDIYDLKWGISAMPRMPTSSPGE</sequence>
<name>A0A2T7UC75_9BURK</name>
<dbReference type="AlphaFoldDB" id="A0A2T7UC75"/>
<evidence type="ECO:0000313" key="3">
    <source>
        <dbReference type="Proteomes" id="UP000037507"/>
    </source>
</evidence>
<dbReference type="RefSeq" id="WP_053173005.1">
    <property type="nucleotide sequence ID" value="NZ_LFYT02000016.1"/>
</dbReference>
<protein>
    <submittedName>
        <fullName evidence="2">Transposase</fullName>
    </submittedName>
</protein>
<organism evidence="2 3">
    <name type="scientific">Limnohabitans planktonicus II-D5</name>
    <dbReference type="NCBI Taxonomy" id="1293045"/>
    <lineage>
        <taxon>Bacteria</taxon>
        <taxon>Pseudomonadati</taxon>
        <taxon>Pseudomonadota</taxon>
        <taxon>Betaproteobacteria</taxon>
        <taxon>Burkholderiales</taxon>
        <taxon>Comamonadaceae</taxon>
        <taxon>Limnohabitans</taxon>
    </lineage>
</organism>
<dbReference type="SMART" id="SM01321">
    <property type="entry name" value="Y1_Tnp"/>
    <property type="match status" value="1"/>
</dbReference>
<dbReference type="PANTHER" id="PTHR36966">
    <property type="entry name" value="REP-ASSOCIATED TYROSINE TRANSPOSASE"/>
    <property type="match status" value="1"/>
</dbReference>
<keyword evidence="3" id="KW-1185">Reference proteome</keyword>
<dbReference type="NCBIfam" id="NF047646">
    <property type="entry name" value="REP_Tyr_transpos"/>
    <property type="match status" value="1"/>
</dbReference>
<accession>A0A2T7UC75</accession>
<dbReference type="GO" id="GO:0043565">
    <property type="term" value="F:sequence-specific DNA binding"/>
    <property type="evidence" value="ECO:0007669"/>
    <property type="project" value="TreeGrafter"/>
</dbReference>
<gene>
    <name evidence="2" type="ORF">H663_013060</name>
</gene>
<reference evidence="2" key="1">
    <citation type="submission" date="2017-04" db="EMBL/GenBank/DDBJ databases">
        <title>Unexpected and diverse lifestyles within the genus Limnohabitans.</title>
        <authorList>
            <person name="Kasalicky V."/>
            <person name="Mehrshad M."/>
            <person name="Andrei S.-A."/>
            <person name="Salcher M."/>
            <person name="Kratochvilova H."/>
            <person name="Simek K."/>
            <person name="Ghai R."/>
        </authorList>
    </citation>
    <scope>NUCLEOTIDE SEQUENCE [LARGE SCALE GENOMIC DNA]</scope>
    <source>
        <strain evidence="2">II-D5</strain>
    </source>
</reference>
<dbReference type="OrthoDB" id="9794403at2"/>
<dbReference type="GO" id="GO:0004803">
    <property type="term" value="F:transposase activity"/>
    <property type="evidence" value="ECO:0007669"/>
    <property type="project" value="InterPro"/>
</dbReference>
<dbReference type="InterPro" id="IPR002686">
    <property type="entry name" value="Transposase_17"/>
</dbReference>
<dbReference type="Gene3D" id="3.30.70.1290">
    <property type="entry name" value="Transposase IS200-like"/>
    <property type="match status" value="1"/>
</dbReference>
<dbReference type="InterPro" id="IPR036515">
    <property type="entry name" value="Transposase_17_sf"/>
</dbReference>
<dbReference type="PANTHER" id="PTHR36966:SF1">
    <property type="entry name" value="REP-ASSOCIATED TYROSINE TRANSPOSASE"/>
    <property type="match status" value="1"/>
</dbReference>
<evidence type="ECO:0000313" key="2">
    <source>
        <dbReference type="EMBL" id="PVE42297.1"/>
    </source>
</evidence>
<dbReference type="Proteomes" id="UP000037507">
    <property type="component" value="Unassembled WGS sequence"/>
</dbReference>
<proteinExistence type="predicted"/>
<feature type="domain" description="Transposase IS200-like" evidence="1">
    <location>
        <begin position="8"/>
        <end position="123"/>
    </location>
</feature>
<evidence type="ECO:0000259" key="1">
    <source>
        <dbReference type="SMART" id="SM01321"/>
    </source>
</evidence>